<protein>
    <submittedName>
        <fullName evidence="1">Uncharacterized protein MANES_06G056200</fullName>
    </submittedName>
</protein>
<name>A0A2P2IXK2_RHIMU</name>
<evidence type="ECO:0000313" key="1">
    <source>
        <dbReference type="EMBL" id="MBW85950.1"/>
    </source>
</evidence>
<proteinExistence type="predicted"/>
<organism evidence="1">
    <name type="scientific">Rhizophora mucronata</name>
    <name type="common">Asiatic mangrove</name>
    <dbReference type="NCBI Taxonomy" id="61149"/>
    <lineage>
        <taxon>Eukaryota</taxon>
        <taxon>Viridiplantae</taxon>
        <taxon>Streptophyta</taxon>
        <taxon>Embryophyta</taxon>
        <taxon>Tracheophyta</taxon>
        <taxon>Spermatophyta</taxon>
        <taxon>Magnoliopsida</taxon>
        <taxon>eudicotyledons</taxon>
        <taxon>Gunneridae</taxon>
        <taxon>Pentapetalae</taxon>
        <taxon>rosids</taxon>
        <taxon>fabids</taxon>
        <taxon>Malpighiales</taxon>
        <taxon>Rhizophoraceae</taxon>
        <taxon>Rhizophora</taxon>
    </lineage>
</organism>
<dbReference type="EMBL" id="GGEC01005467">
    <property type="protein sequence ID" value="MBW85950.1"/>
    <property type="molecule type" value="Transcribed_RNA"/>
</dbReference>
<accession>A0A2P2IXK2</accession>
<dbReference type="AlphaFoldDB" id="A0A2P2IXK2"/>
<reference evidence="1" key="1">
    <citation type="submission" date="2018-02" db="EMBL/GenBank/DDBJ databases">
        <title>Rhizophora mucronata_Transcriptome.</title>
        <authorList>
            <person name="Meera S.P."/>
            <person name="Sreeshan A."/>
            <person name="Augustine A."/>
        </authorList>
    </citation>
    <scope>NUCLEOTIDE SEQUENCE</scope>
    <source>
        <tissue evidence="1">Leaf</tissue>
    </source>
</reference>
<sequence length="48" mass="5299">MNQAGLANSIVRAVNSCHLLLHSVLCGRVAWTNCCRTKHCKISCPLYL</sequence>